<keyword evidence="3" id="KW-1185">Reference proteome</keyword>
<protein>
    <recommendedName>
        <fullName evidence="1">Bacterial bifunctional deaminase-reductase C-terminal domain-containing protein</fullName>
    </recommendedName>
</protein>
<dbReference type="SUPFAM" id="SSF53597">
    <property type="entry name" value="Dihydrofolate reductase-like"/>
    <property type="match status" value="1"/>
</dbReference>
<dbReference type="InterPro" id="IPR002734">
    <property type="entry name" value="RibDG_C"/>
</dbReference>
<dbReference type="InterPro" id="IPR024072">
    <property type="entry name" value="DHFR-like_dom_sf"/>
</dbReference>
<evidence type="ECO:0000259" key="1">
    <source>
        <dbReference type="Pfam" id="PF01872"/>
    </source>
</evidence>
<dbReference type="InterPro" id="IPR050765">
    <property type="entry name" value="Riboflavin_Biosynth_HTPR"/>
</dbReference>
<reference evidence="2 3" key="1">
    <citation type="journal article" date="2015" name="Genome Announc.">
        <title>Genome Assemblies of Three Soil-Associated Devosia species: D. insulae, D. limi, and D. soli.</title>
        <authorList>
            <person name="Hassan Y.I."/>
            <person name="Lepp D."/>
            <person name="Zhou T."/>
        </authorList>
    </citation>
    <scope>NUCLEOTIDE SEQUENCE [LARGE SCALE GENOMIC DNA]</scope>
    <source>
        <strain evidence="2 3">DS-56</strain>
    </source>
</reference>
<dbReference type="Gene3D" id="3.40.430.10">
    <property type="entry name" value="Dihydrofolate Reductase, subunit A"/>
    <property type="match status" value="1"/>
</dbReference>
<accession>A0A1E5XTV3</accession>
<dbReference type="EMBL" id="LAJE02000105">
    <property type="protein sequence ID" value="OEO31993.1"/>
    <property type="molecule type" value="Genomic_DNA"/>
</dbReference>
<name>A0A1E5XTV3_9HYPH</name>
<comment type="caution">
    <text evidence="2">The sequence shown here is derived from an EMBL/GenBank/DDBJ whole genome shotgun (WGS) entry which is preliminary data.</text>
</comment>
<dbReference type="OrthoDB" id="2313602at2"/>
<sequence>MGSSVLYMSMSVDGFITGPNVRPDNGLGDEGQHLHDWAFGDAEGGDFDAAIAQLKGVNRQIWDEMMATGAVVAGRHTFEPAGGWNGDHHDGVEIFIVSRHEAPEWVRKWRNVHYVDDLGVAMREAKAAAGERNVMMHGGGTLVPMALKAGLLDELMLHQVRFLLGEGTRLFDGLGFGLRQLERLRVLDGEGVTHLHYRVRK</sequence>
<dbReference type="Proteomes" id="UP000095463">
    <property type="component" value="Unassembled WGS sequence"/>
</dbReference>
<dbReference type="GO" id="GO:0009231">
    <property type="term" value="P:riboflavin biosynthetic process"/>
    <property type="evidence" value="ECO:0007669"/>
    <property type="project" value="InterPro"/>
</dbReference>
<feature type="domain" description="Bacterial bifunctional deaminase-reductase C-terminal" evidence="1">
    <location>
        <begin position="8"/>
        <end position="178"/>
    </location>
</feature>
<dbReference type="GO" id="GO:0008703">
    <property type="term" value="F:5-amino-6-(5-phosphoribosylamino)uracil reductase activity"/>
    <property type="evidence" value="ECO:0007669"/>
    <property type="project" value="InterPro"/>
</dbReference>
<dbReference type="AlphaFoldDB" id="A0A1E5XTV3"/>
<evidence type="ECO:0000313" key="3">
    <source>
        <dbReference type="Proteomes" id="UP000095463"/>
    </source>
</evidence>
<dbReference type="PANTHER" id="PTHR38011">
    <property type="entry name" value="DIHYDROFOLATE REDUCTASE FAMILY PROTEIN (AFU_ORTHOLOGUE AFUA_8G06820)"/>
    <property type="match status" value="1"/>
</dbReference>
<dbReference type="RefSeq" id="WP_069908843.1">
    <property type="nucleotide sequence ID" value="NZ_LAJE02000105.1"/>
</dbReference>
<dbReference type="PANTHER" id="PTHR38011:SF12">
    <property type="entry name" value="BIFUNCTIONAL DEAMINASE-REDUCTASE DOMAIN PROTEIN"/>
    <property type="match status" value="1"/>
</dbReference>
<organism evidence="2 3">
    <name type="scientific">Devosia insulae DS-56</name>
    <dbReference type="NCBI Taxonomy" id="1116389"/>
    <lineage>
        <taxon>Bacteria</taxon>
        <taxon>Pseudomonadati</taxon>
        <taxon>Pseudomonadota</taxon>
        <taxon>Alphaproteobacteria</taxon>
        <taxon>Hyphomicrobiales</taxon>
        <taxon>Devosiaceae</taxon>
        <taxon>Devosia</taxon>
    </lineage>
</organism>
<dbReference type="Pfam" id="PF01872">
    <property type="entry name" value="RibD_C"/>
    <property type="match status" value="1"/>
</dbReference>
<proteinExistence type="predicted"/>
<evidence type="ECO:0000313" key="2">
    <source>
        <dbReference type="EMBL" id="OEO31993.1"/>
    </source>
</evidence>
<gene>
    <name evidence="2" type="ORF">VW23_013655</name>
</gene>